<dbReference type="InterPro" id="IPR010445">
    <property type="entry name" value="LapA_dom"/>
</dbReference>
<gene>
    <name evidence="8" type="ORF">GN330_06475</name>
</gene>
<comment type="caution">
    <text evidence="8">The sequence shown here is derived from an EMBL/GenBank/DDBJ whole genome shotgun (WGS) entry which is preliminary data.</text>
</comment>
<evidence type="ECO:0000313" key="9">
    <source>
        <dbReference type="Proteomes" id="UP000463224"/>
    </source>
</evidence>
<keyword evidence="9" id="KW-1185">Reference proteome</keyword>
<reference evidence="8 9" key="1">
    <citation type="submission" date="2019-12" db="EMBL/GenBank/DDBJ databases">
        <title>Nitratireductor arenosus sp. nov., Isolated from sea sand, Jeju island, South Korea.</title>
        <authorList>
            <person name="Kim W."/>
        </authorList>
    </citation>
    <scope>NUCLEOTIDE SEQUENCE [LARGE SCALE GENOMIC DNA]</scope>
    <source>
        <strain evidence="8 9">CAU 1489</strain>
    </source>
</reference>
<keyword evidence="4 6" id="KW-0472">Membrane</keyword>
<evidence type="ECO:0000256" key="5">
    <source>
        <dbReference type="SAM" id="MobiDB-lite"/>
    </source>
</evidence>
<keyword evidence="3 6" id="KW-1133">Transmembrane helix</keyword>
<organism evidence="8 9">
    <name type="scientific">Nitratireductor arenosus</name>
    <dbReference type="NCBI Taxonomy" id="2682096"/>
    <lineage>
        <taxon>Bacteria</taxon>
        <taxon>Pseudomonadati</taxon>
        <taxon>Pseudomonadota</taxon>
        <taxon>Alphaproteobacteria</taxon>
        <taxon>Hyphomicrobiales</taxon>
        <taxon>Phyllobacteriaceae</taxon>
        <taxon>Nitratireductor</taxon>
    </lineage>
</organism>
<name>A0A844QE40_9HYPH</name>
<feature type="transmembrane region" description="Helical" evidence="6">
    <location>
        <begin position="50"/>
        <end position="70"/>
    </location>
</feature>
<evidence type="ECO:0000313" key="8">
    <source>
        <dbReference type="EMBL" id="MVA96894.1"/>
    </source>
</evidence>
<keyword evidence="2 6" id="KW-0812">Transmembrane</keyword>
<keyword evidence="1" id="KW-1003">Cell membrane</keyword>
<dbReference type="EMBL" id="WPHG01000001">
    <property type="protein sequence ID" value="MVA96894.1"/>
    <property type="molecule type" value="Genomic_DNA"/>
</dbReference>
<evidence type="ECO:0000259" key="7">
    <source>
        <dbReference type="Pfam" id="PF06305"/>
    </source>
</evidence>
<proteinExistence type="predicted"/>
<dbReference type="Proteomes" id="UP000463224">
    <property type="component" value="Unassembled WGS sequence"/>
</dbReference>
<evidence type="ECO:0000256" key="1">
    <source>
        <dbReference type="ARBA" id="ARBA00022475"/>
    </source>
</evidence>
<accession>A0A844QE40</accession>
<evidence type="ECO:0000256" key="6">
    <source>
        <dbReference type="SAM" id="Phobius"/>
    </source>
</evidence>
<evidence type="ECO:0000256" key="2">
    <source>
        <dbReference type="ARBA" id="ARBA00022692"/>
    </source>
</evidence>
<dbReference type="RefSeq" id="WP_156711981.1">
    <property type="nucleotide sequence ID" value="NZ_WPHG01000001.1"/>
</dbReference>
<feature type="domain" description="Lipopolysaccharide assembly protein A" evidence="7">
    <location>
        <begin position="46"/>
        <end position="92"/>
    </location>
</feature>
<dbReference type="GO" id="GO:0005886">
    <property type="term" value="C:plasma membrane"/>
    <property type="evidence" value="ECO:0007669"/>
    <property type="project" value="InterPro"/>
</dbReference>
<feature type="region of interest" description="Disordered" evidence="5">
    <location>
        <begin position="85"/>
        <end position="109"/>
    </location>
</feature>
<protein>
    <submittedName>
        <fullName evidence="8">DUF1049 domain-containing protein</fullName>
    </submittedName>
</protein>
<dbReference type="AlphaFoldDB" id="A0A844QE40"/>
<dbReference type="Pfam" id="PF06305">
    <property type="entry name" value="LapA_dom"/>
    <property type="match status" value="1"/>
</dbReference>
<evidence type="ECO:0000256" key="3">
    <source>
        <dbReference type="ARBA" id="ARBA00022989"/>
    </source>
</evidence>
<evidence type="ECO:0000256" key="4">
    <source>
        <dbReference type="ARBA" id="ARBA00023136"/>
    </source>
</evidence>
<sequence>MLNRVVLIIVVVPVAVALIALAVANRAPVAFTLDPFNPGNPALTTALPLFVLLFLALACGMIIGSLVTWLRQGRYRREARAKSKEVQNLLRQTSQSAPDAGAGVPATRA</sequence>